<keyword evidence="2" id="KW-1185">Reference proteome</keyword>
<comment type="caution">
    <text evidence="1">The sequence shown here is derived from an EMBL/GenBank/DDBJ whole genome shotgun (WGS) entry which is preliminary data.</text>
</comment>
<dbReference type="Proteomes" id="UP001367508">
    <property type="component" value="Unassembled WGS sequence"/>
</dbReference>
<reference evidence="1 2" key="1">
    <citation type="submission" date="2024-01" db="EMBL/GenBank/DDBJ databases">
        <title>The genomes of 5 underutilized Papilionoideae crops provide insights into root nodulation and disease resistanc.</title>
        <authorList>
            <person name="Jiang F."/>
        </authorList>
    </citation>
    <scope>NUCLEOTIDE SEQUENCE [LARGE SCALE GENOMIC DNA]</scope>
    <source>
        <strain evidence="1">LVBAO_FW01</strain>
        <tissue evidence="1">Leaves</tissue>
    </source>
</reference>
<gene>
    <name evidence="1" type="ORF">VNO77_03292</name>
</gene>
<evidence type="ECO:0000313" key="2">
    <source>
        <dbReference type="Proteomes" id="UP001367508"/>
    </source>
</evidence>
<dbReference type="AlphaFoldDB" id="A0AAN9MUL5"/>
<accession>A0AAN9MUL5</accession>
<protein>
    <submittedName>
        <fullName evidence="1">Uncharacterized protein</fullName>
    </submittedName>
</protein>
<evidence type="ECO:0000313" key="1">
    <source>
        <dbReference type="EMBL" id="KAK7361244.1"/>
    </source>
</evidence>
<organism evidence="1 2">
    <name type="scientific">Canavalia gladiata</name>
    <name type="common">Sword bean</name>
    <name type="synonym">Dolichos gladiatus</name>
    <dbReference type="NCBI Taxonomy" id="3824"/>
    <lineage>
        <taxon>Eukaryota</taxon>
        <taxon>Viridiplantae</taxon>
        <taxon>Streptophyta</taxon>
        <taxon>Embryophyta</taxon>
        <taxon>Tracheophyta</taxon>
        <taxon>Spermatophyta</taxon>
        <taxon>Magnoliopsida</taxon>
        <taxon>eudicotyledons</taxon>
        <taxon>Gunneridae</taxon>
        <taxon>Pentapetalae</taxon>
        <taxon>rosids</taxon>
        <taxon>fabids</taxon>
        <taxon>Fabales</taxon>
        <taxon>Fabaceae</taxon>
        <taxon>Papilionoideae</taxon>
        <taxon>50 kb inversion clade</taxon>
        <taxon>NPAAA clade</taxon>
        <taxon>indigoferoid/millettioid clade</taxon>
        <taxon>Phaseoleae</taxon>
        <taxon>Canavalia</taxon>
    </lineage>
</organism>
<name>A0AAN9MUL5_CANGL</name>
<proteinExistence type="predicted"/>
<sequence length="126" mass="14253">MALRLCTPRDLLYIENLYLRSTSPPCQRALSLGVEPNPCSLCFVHILVLGVTTVGGKLTRLHSGPIQTIVMPLLFVCSSRDKQICLKAWCGASWMLMHRWKDVKHRIPTTPSHRRVLSFLEKTLSP</sequence>
<dbReference type="EMBL" id="JAYMYQ010000001">
    <property type="protein sequence ID" value="KAK7361244.1"/>
    <property type="molecule type" value="Genomic_DNA"/>
</dbReference>